<feature type="region of interest" description="Disordered" evidence="2">
    <location>
        <begin position="24"/>
        <end position="43"/>
    </location>
</feature>
<dbReference type="GO" id="GO:0005794">
    <property type="term" value="C:Golgi apparatus"/>
    <property type="evidence" value="ECO:0007669"/>
    <property type="project" value="TreeGrafter"/>
</dbReference>
<evidence type="ECO:0000256" key="2">
    <source>
        <dbReference type="SAM" id="MobiDB-lite"/>
    </source>
</evidence>
<dbReference type="PANTHER" id="PTHR24045">
    <property type="match status" value="1"/>
</dbReference>
<evidence type="ECO:0008006" key="5">
    <source>
        <dbReference type="Google" id="ProtNLM"/>
    </source>
</evidence>
<evidence type="ECO:0000256" key="1">
    <source>
        <dbReference type="ARBA" id="ARBA00022679"/>
    </source>
</evidence>
<evidence type="ECO:0000313" key="4">
    <source>
        <dbReference type="Proteomes" id="UP000419144"/>
    </source>
</evidence>
<dbReference type="Proteomes" id="UP000419144">
    <property type="component" value="Unassembled WGS sequence"/>
</dbReference>
<gene>
    <name evidence="3" type="ORF">LtaPh_1610121</name>
</gene>
<sequence>MPWNTTPPPRLTRAGLLSRDVQLNTSTAKSNGARKTDPRMRGGARRNFREEGEYVPEEPHLLPGLQIQRRTFTPAELLERFGDADIIYSFVNGSEANHQYRKQIHRACLQEILSAESNAFEDPLLYPAAVSEHSTPRCLPNHLRSYIVPRKTAADLLRAVEAAATSGVDHRDRETDELRHSVRSVEQHVQWHRGRVVIVSPGHHPTWVDGAKNFLAGVCGDARVQALRSSGTHLRVTTVHQDALMPYGMRLTVNSHAIEQRLWRVRNVTAVHVYMNDDYFVNRDVAITDLLVTYPLPVEAYERCGVSQRTEGVCRVGGLVGILTRGSRACFRRWAAARRRRRGLSGGVLDTYATGVAQQHHYR</sequence>
<dbReference type="PANTHER" id="PTHR24045:SF0">
    <property type="entry name" value="N-ACETYLGLUCOSAMINE-1-PHOSPHOTRANSFERASE SUBUNITS ALPHA_BETA"/>
    <property type="match status" value="1"/>
</dbReference>
<dbReference type="OrthoDB" id="263283at2759"/>
<dbReference type="GO" id="GO:0016740">
    <property type="term" value="F:transferase activity"/>
    <property type="evidence" value="ECO:0007669"/>
    <property type="project" value="UniProtKB-KW"/>
</dbReference>
<dbReference type="InterPro" id="IPR047141">
    <property type="entry name" value="Stealth"/>
</dbReference>
<proteinExistence type="predicted"/>
<organism evidence="3 4">
    <name type="scientific">Leishmania tarentolae</name>
    <name type="common">Sauroleishmania tarentolae</name>
    <dbReference type="NCBI Taxonomy" id="5689"/>
    <lineage>
        <taxon>Eukaryota</taxon>
        <taxon>Discoba</taxon>
        <taxon>Euglenozoa</taxon>
        <taxon>Kinetoplastea</taxon>
        <taxon>Metakinetoplastina</taxon>
        <taxon>Trypanosomatida</taxon>
        <taxon>Trypanosomatidae</taxon>
        <taxon>Leishmaniinae</taxon>
        <taxon>Leishmania</taxon>
        <taxon>lizard Leishmania</taxon>
    </lineage>
</organism>
<keyword evidence="4" id="KW-1185">Reference proteome</keyword>
<accession>A0A640KDG6</accession>
<dbReference type="EMBL" id="BLBS01000020">
    <property type="protein sequence ID" value="GET87462.1"/>
    <property type="molecule type" value="Genomic_DNA"/>
</dbReference>
<keyword evidence="1" id="KW-0808">Transferase</keyword>
<dbReference type="AlphaFoldDB" id="A0A640KDG6"/>
<dbReference type="VEuPathDB" id="TriTrypDB:LtaPh_1610121"/>
<comment type="caution">
    <text evidence="3">The sequence shown here is derived from an EMBL/GenBank/DDBJ whole genome shotgun (WGS) entry which is preliminary data.</text>
</comment>
<evidence type="ECO:0000313" key="3">
    <source>
        <dbReference type="EMBL" id="GET87462.1"/>
    </source>
</evidence>
<name>A0A640KDG6_LEITA</name>
<protein>
    <recommendedName>
        <fullName evidence="5">Stealth protein CR2 conserved region 2 domain-containing protein</fullName>
    </recommendedName>
</protein>
<reference evidence="3" key="1">
    <citation type="submission" date="2019-11" db="EMBL/GenBank/DDBJ databases">
        <title>Leishmania tarentolae CDS.</title>
        <authorList>
            <person name="Goto Y."/>
            <person name="Yamagishi J."/>
        </authorList>
    </citation>
    <scope>NUCLEOTIDE SEQUENCE [LARGE SCALE GENOMIC DNA]</scope>
    <source>
        <strain evidence="3">Parrot Tar II</strain>
    </source>
</reference>